<protein>
    <recommendedName>
        <fullName evidence="2">Casein kinase II subunit beta</fullName>
        <shortName evidence="2">CK II beta</shortName>
    </recommendedName>
</protein>
<accession>A0A1J4KYW0</accession>
<dbReference type="VEuPathDB" id="TrichDB:TRFO_02692"/>
<comment type="caution">
    <text evidence="3">The sequence shown here is derived from an EMBL/GenBank/DDBJ whole genome shotgun (WGS) entry which is preliminary data.</text>
</comment>
<dbReference type="InterPro" id="IPR000704">
    <property type="entry name" value="Casein_kinase_II_reg-sub"/>
</dbReference>
<reference evidence="3" key="1">
    <citation type="submission" date="2016-10" db="EMBL/GenBank/DDBJ databases">
        <authorList>
            <person name="Benchimol M."/>
            <person name="Almeida L.G."/>
            <person name="Vasconcelos A.T."/>
            <person name="Perreira-Neves A."/>
            <person name="Rosa I.A."/>
            <person name="Tasca T."/>
            <person name="Bogo M.R."/>
            <person name="de Souza W."/>
        </authorList>
    </citation>
    <scope>NUCLEOTIDE SEQUENCE [LARGE SCALE GENOMIC DNA]</scope>
    <source>
        <strain evidence="3">K</strain>
    </source>
</reference>
<evidence type="ECO:0000256" key="1">
    <source>
        <dbReference type="ARBA" id="ARBA00006941"/>
    </source>
</evidence>
<sequence length="589" mass="68611">MDFSHLHTHQNNTFDHFSNEELCKELLKSDFNSNFLLPPHRKLSPLLDVESSETKDYWDPNFHNPNRNSSSTYYLDLKWKKPFSPYNVKLKYFKNSLQIKSNESNLKDCTSFLCRCDEVIFFNKDQFHGNYLCLPFAKKMRETKNKGQFNRKILNKTKKDDSFPNLNSNPMSGINSNSKSDDKTCYALFIHPKLDKIYETSEFISKNLYNILKECVPANKKLVSYSIPKIDVFQEMKKEKSEKKYYFHLGEEGTVPKNKVHYNGLAKPLNIENEDETPQNSCHINSPFFVVLFEKSRCENNDMFYVFGICFIQKPLEALSVRDIIYRRIDKTQGIEKLLFLIKITLGKVDNNGELNADINGGRLDKSSNSTLSIFKKYQFFSKYFVLIDRNFLNDSFNYWNCEPNGIESSYNRLVGQNGVSFKEARNALMNETSILDYKDFIEKSEGKFRLLFSVFNLYGLLHAQYLLTAPGQARMLEVYHCRVFQKCPRDKCNKIKCLPYGVTEQPCCQNIKMFCPLCKNVYNSKKEKHVDGAFFGPTYVHLFLQKFPDIAKCYSNNNNVNEQKNDQANINSAEKPCFSMFGLPVDSP</sequence>
<dbReference type="Gene3D" id="2.20.25.20">
    <property type="match status" value="1"/>
</dbReference>
<dbReference type="Gene3D" id="1.10.1820.10">
    <property type="entry name" value="protein kinase ck2 holoenzyme, chain C, domain 1"/>
    <property type="match status" value="1"/>
</dbReference>
<gene>
    <name evidence="3" type="ORF">TRFO_02692</name>
</gene>
<dbReference type="PRINTS" id="PR00472">
    <property type="entry name" value="CASNKINASEII"/>
</dbReference>
<evidence type="ECO:0000256" key="2">
    <source>
        <dbReference type="RuleBase" id="RU361268"/>
    </source>
</evidence>
<dbReference type="InterPro" id="IPR016149">
    <property type="entry name" value="Casein_kin_II_reg-sub_N"/>
</dbReference>
<dbReference type="SUPFAM" id="SSF57798">
    <property type="entry name" value="Casein kinase II beta subunit"/>
    <property type="match status" value="1"/>
</dbReference>
<dbReference type="OrthoDB" id="3971593at2759"/>
<dbReference type="GO" id="GO:0005956">
    <property type="term" value="C:protein kinase CK2 complex"/>
    <property type="evidence" value="ECO:0007669"/>
    <property type="project" value="UniProtKB-UniRule"/>
</dbReference>
<dbReference type="Pfam" id="PF01214">
    <property type="entry name" value="CK_II_beta"/>
    <property type="match status" value="1"/>
</dbReference>
<comment type="similarity">
    <text evidence="1 2">Belongs to the casein kinase 2 subunit beta family.</text>
</comment>
<evidence type="ECO:0000313" key="4">
    <source>
        <dbReference type="Proteomes" id="UP000179807"/>
    </source>
</evidence>
<dbReference type="FunFam" id="2.20.25.20:FF:000001">
    <property type="entry name" value="Casein kinase II subunit beta"/>
    <property type="match status" value="1"/>
</dbReference>
<dbReference type="GeneID" id="94825547"/>
<dbReference type="InterPro" id="IPR035991">
    <property type="entry name" value="Casein_kinase_II_beta-like"/>
</dbReference>
<dbReference type="Proteomes" id="UP000179807">
    <property type="component" value="Unassembled WGS sequence"/>
</dbReference>
<name>A0A1J4KYW0_9EUKA</name>
<dbReference type="RefSeq" id="XP_068369569.1">
    <property type="nucleotide sequence ID" value="XM_068490843.1"/>
</dbReference>
<dbReference type="GO" id="GO:0019887">
    <property type="term" value="F:protein kinase regulator activity"/>
    <property type="evidence" value="ECO:0007669"/>
    <property type="project" value="InterPro"/>
</dbReference>
<organism evidence="3 4">
    <name type="scientific">Tritrichomonas foetus</name>
    <dbReference type="NCBI Taxonomy" id="1144522"/>
    <lineage>
        <taxon>Eukaryota</taxon>
        <taxon>Metamonada</taxon>
        <taxon>Parabasalia</taxon>
        <taxon>Tritrichomonadida</taxon>
        <taxon>Tritrichomonadidae</taxon>
        <taxon>Tritrichomonas</taxon>
    </lineage>
</organism>
<dbReference type="PANTHER" id="PTHR11740">
    <property type="entry name" value="CASEIN KINASE II SUBUNIT BETA"/>
    <property type="match status" value="1"/>
</dbReference>
<proteinExistence type="inferred from homology"/>
<dbReference type="AlphaFoldDB" id="A0A1J4KYW0"/>
<comment type="subunit">
    <text evidence="2">Tetramer of two alpha and two beta subunits.</text>
</comment>
<dbReference type="EMBL" id="MLAK01000111">
    <property type="protein sequence ID" value="OHT16433.1"/>
    <property type="molecule type" value="Genomic_DNA"/>
</dbReference>
<dbReference type="PANTHER" id="PTHR11740:SF0">
    <property type="entry name" value="CASEIN KINASE II SUBUNIT BETA"/>
    <property type="match status" value="1"/>
</dbReference>
<dbReference type="SMART" id="SM01085">
    <property type="entry name" value="CK_II_beta"/>
    <property type="match status" value="1"/>
</dbReference>
<dbReference type="GO" id="GO:0005737">
    <property type="term" value="C:cytoplasm"/>
    <property type="evidence" value="ECO:0007669"/>
    <property type="project" value="TreeGrafter"/>
</dbReference>
<evidence type="ECO:0000313" key="3">
    <source>
        <dbReference type="EMBL" id="OHT16433.1"/>
    </source>
</evidence>
<keyword evidence="4" id="KW-1185">Reference proteome</keyword>